<organism evidence="1 2">
    <name type="scientific">Durusdinium trenchii</name>
    <dbReference type="NCBI Taxonomy" id="1381693"/>
    <lineage>
        <taxon>Eukaryota</taxon>
        <taxon>Sar</taxon>
        <taxon>Alveolata</taxon>
        <taxon>Dinophyceae</taxon>
        <taxon>Suessiales</taxon>
        <taxon>Symbiodiniaceae</taxon>
        <taxon>Durusdinium</taxon>
    </lineage>
</organism>
<protein>
    <submittedName>
        <fullName evidence="1">Uncharacterized protein</fullName>
    </submittedName>
</protein>
<evidence type="ECO:0000313" key="1">
    <source>
        <dbReference type="EMBL" id="CAK9117302.1"/>
    </source>
</evidence>
<name>A0ABP0SY55_9DINO</name>
<evidence type="ECO:0000313" key="2">
    <source>
        <dbReference type="Proteomes" id="UP001642484"/>
    </source>
</evidence>
<dbReference type="Proteomes" id="UP001642484">
    <property type="component" value="Unassembled WGS sequence"/>
</dbReference>
<gene>
    <name evidence="1" type="ORF">CCMP2556_LOCUS54660</name>
</gene>
<accession>A0ABP0SY55</accession>
<comment type="caution">
    <text evidence="1">The sequence shown here is derived from an EMBL/GenBank/DDBJ whole genome shotgun (WGS) entry which is preliminary data.</text>
</comment>
<reference evidence="1 2" key="1">
    <citation type="submission" date="2024-02" db="EMBL/GenBank/DDBJ databases">
        <authorList>
            <person name="Chen Y."/>
            <person name="Shah S."/>
            <person name="Dougan E. K."/>
            <person name="Thang M."/>
            <person name="Chan C."/>
        </authorList>
    </citation>
    <scope>NUCLEOTIDE SEQUENCE [LARGE SCALE GENOMIC DNA]</scope>
</reference>
<dbReference type="EMBL" id="CAXAMN010028642">
    <property type="protein sequence ID" value="CAK9117302.1"/>
    <property type="molecule type" value="Genomic_DNA"/>
</dbReference>
<sequence>MPVPEGKDLDALMYRLLRMKCPKVLASIILCLLWTTTVDFNEEYEMLEFFAGAGNLSRYMKLCGRRTGSLDIKYQTNPSKKSAFKSDPMDILSPSGFAVALACLFKCRPDRFMAMFALKCASWTAINSGTSNRAPCASIGFDEYPSVLEANALCEREYTVQFGRCLADLYDEMVISPCGQPKLPCLLPPAQESYQFMGQGFDLGYARLNEVYSYLRRGRNLKIPPGWSHLLPKPE</sequence>
<keyword evidence="2" id="KW-1185">Reference proteome</keyword>
<proteinExistence type="predicted"/>